<dbReference type="PANTHER" id="PTHR11647:SF1">
    <property type="entry name" value="COLLAPSIN RESPONSE MEDIATOR PROTEIN"/>
    <property type="match status" value="1"/>
</dbReference>
<dbReference type="AlphaFoldDB" id="A0A3B1CI91"/>
<dbReference type="SUPFAM" id="SSF51338">
    <property type="entry name" value="Composite domain of metallo-dependent hydrolases"/>
    <property type="match status" value="1"/>
</dbReference>
<organism evidence="2">
    <name type="scientific">hydrothermal vent metagenome</name>
    <dbReference type="NCBI Taxonomy" id="652676"/>
    <lineage>
        <taxon>unclassified sequences</taxon>
        <taxon>metagenomes</taxon>
        <taxon>ecological metagenomes</taxon>
    </lineage>
</organism>
<evidence type="ECO:0000259" key="1">
    <source>
        <dbReference type="Pfam" id="PF07969"/>
    </source>
</evidence>
<evidence type="ECO:0000313" key="2">
    <source>
        <dbReference type="EMBL" id="VAX26301.1"/>
    </source>
</evidence>
<dbReference type="InterPro" id="IPR013108">
    <property type="entry name" value="Amidohydro_3"/>
</dbReference>
<gene>
    <name evidence="2" type="ORF">MNBD_IGNAVI01-187</name>
</gene>
<dbReference type="GO" id="GO:0016812">
    <property type="term" value="F:hydrolase activity, acting on carbon-nitrogen (but not peptide) bonds, in cyclic amides"/>
    <property type="evidence" value="ECO:0007669"/>
    <property type="project" value="TreeGrafter"/>
</dbReference>
<dbReference type="InterPro" id="IPR032466">
    <property type="entry name" value="Metal_Hydrolase"/>
</dbReference>
<reference evidence="2" key="1">
    <citation type="submission" date="2018-06" db="EMBL/GenBank/DDBJ databases">
        <authorList>
            <person name="Zhirakovskaya E."/>
        </authorList>
    </citation>
    <scope>NUCLEOTIDE SEQUENCE</scope>
</reference>
<dbReference type="Gene3D" id="3.20.20.140">
    <property type="entry name" value="Metal-dependent hydrolases"/>
    <property type="match status" value="1"/>
</dbReference>
<dbReference type="InterPro" id="IPR050378">
    <property type="entry name" value="Metallo-dep_Hydrolases_sf"/>
</dbReference>
<dbReference type="InterPro" id="IPR023100">
    <property type="entry name" value="D-aminoacylase_insert_dom_sf"/>
</dbReference>
<feature type="domain" description="Amidohydrolase 3" evidence="1">
    <location>
        <begin position="447"/>
        <end position="543"/>
    </location>
</feature>
<dbReference type="Gene3D" id="3.30.1490.130">
    <property type="entry name" value="D-aminoacylase. Domain 3"/>
    <property type="match status" value="1"/>
</dbReference>
<dbReference type="GO" id="GO:0016811">
    <property type="term" value="F:hydrolase activity, acting on carbon-nitrogen (but not peptide) bonds, in linear amides"/>
    <property type="evidence" value="ECO:0007669"/>
    <property type="project" value="InterPro"/>
</dbReference>
<dbReference type="SUPFAM" id="SSF51556">
    <property type="entry name" value="Metallo-dependent hydrolases"/>
    <property type="match status" value="1"/>
</dbReference>
<dbReference type="EMBL" id="UOGD01000332">
    <property type="protein sequence ID" value="VAX26301.1"/>
    <property type="molecule type" value="Genomic_DNA"/>
</dbReference>
<dbReference type="Gene3D" id="2.30.40.10">
    <property type="entry name" value="Urease, subunit C, domain 1"/>
    <property type="match status" value="1"/>
</dbReference>
<proteinExistence type="predicted"/>
<accession>A0A3B1CI91</accession>
<dbReference type="CDD" id="cd01297">
    <property type="entry name" value="D-aminoacylase"/>
    <property type="match status" value="1"/>
</dbReference>
<name>A0A3B1CI91_9ZZZZ</name>
<dbReference type="Pfam" id="PF07969">
    <property type="entry name" value="Amidohydro_3"/>
    <property type="match status" value="1"/>
</dbReference>
<protein>
    <recommendedName>
        <fullName evidence="1">Amidohydrolase 3 domain-containing protein</fullName>
    </recommendedName>
</protein>
<dbReference type="InterPro" id="IPR011059">
    <property type="entry name" value="Metal-dep_hydrolase_composite"/>
</dbReference>
<dbReference type="PANTHER" id="PTHR11647">
    <property type="entry name" value="HYDRANTOINASE/DIHYDROPYRIMIDINASE FAMILY MEMBER"/>
    <property type="match status" value="1"/>
</dbReference>
<sequence>MKRRDFIQKSMVIGGSGLLISALPGIHFKDDDFDVIILKGTIIDGTGGTSYPADIGIKNGMIKEIGDLSGAKAKTILDASSLIVSPGFIDIHTHTDLGILRNPKGESKIRQGVTTEIGGQCGGSFAPISKAEFEKDAKRYLEKYGLTLKGLDFADHLEMMRDWKFSVNQADMVGLGTIRELIVGMDDRPATKTEMELMKKEIKAALDGGAVGISSGLEYTPGSFASTEELIELARSMPEGINKLYATHMRNEDNTGEEAVAEAIRIARESGARLELSHLKASGKSNWHKADSLLRMLDAAVAEGIEAHADRYTYVAYHTGLSNLFPLWSRDGGKKDFIKRLNDKSNYEKLRAYSEKKVSNLDGEWKGVVISSIKNEELQFVKGKSIQQIANEMNMDPFDTAVKLLVESGGRVSMVGFGMSEKSTEKILGHPRVMIASDASAHAPYPPMNKSIPHPRAYGTFPRAIAKYVKEKNLVPLEEMIKKMTLMPAQKIGIKDRGEIAVGKRADITIFDYNTIEDKATFVEPAQYPKGIPYVMVNGKIVIKNGKHTGTLPGEVITV</sequence>
<dbReference type="GO" id="GO:0005829">
    <property type="term" value="C:cytosol"/>
    <property type="evidence" value="ECO:0007669"/>
    <property type="project" value="TreeGrafter"/>
</dbReference>